<dbReference type="Proteomes" id="UP000305451">
    <property type="component" value="Unassembled WGS sequence"/>
</dbReference>
<dbReference type="PANTHER" id="PTHR33169:SF14">
    <property type="entry name" value="TRANSCRIPTIONAL REGULATOR RV3488"/>
    <property type="match status" value="1"/>
</dbReference>
<accession>A0A4S2H9I8</accession>
<dbReference type="InterPro" id="IPR036388">
    <property type="entry name" value="WH-like_DNA-bd_sf"/>
</dbReference>
<organism evidence="2 3">
    <name type="scientific">Marinicauda pacifica</name>
    <dbReference type="NCBI Taxonomy" id="1133559"/>
    <lineage>
        <taxon>Bacteria</taxon>
        <taxon>Pseudomonadati</taxon>
        <taxon>Pseudomonadota</taxon>
        <taxon>Alphaproteobacteria</taxon>
        <taxon>Maricaulales</taxon>
        <taxon>Maricaulaceae</taxon>
        <taxon>Marinicauda</taxon>
    </lineage>
</organism>
<gene>
    <name evidence="2" type="ORF">E5162_12680</name>
</gene>
<sequence length="113" mass="12272">MIEAWKSQLRKGAAELAVLAVLDKGDAFGVAILDTIESGDGVGVSEGALYPLLKRLETGGRIQSYWSEPDGAAAPRKYYRLTGEGQDALRAMRDAWTSFRQRMDEIVGASHDA</sequence>
<dbReference type="AlphaFoldDB" id="A0A4S2H9I8"/>
<feature type="domain" description="Transcription regulator PadR N-terminal" evidence="1">
    <location>
        <begin position="18"/>
        <end position="90"/>
    </location>
</feature>
<name>A0A4S2H9I8_9PROT</name>
<protein>
    <submittedName>
        <fullName evidence="2">PadR family transcriptional regulator</fullName>
    </submittedName>
</protein>
<dbReference type="RefSeq" id="WP_135945621.1">
    <property type="nucleotide sequence ID" value="NZ_BMEI01000003.1"/>
</dbReference>
<proteinExistence type="predicted"/>
<dbReference type="Pfam" id="PF03551">
    <property type="entry name" value="PadR"/>
    <property type="match status" value="1"/>
</dbReference>
<dbReference type="SUPFAM" id="SSF46785">
    <property type="entry name" value="Winged helix' DNA-binding domain"/>
    <property type="match status" value="1"/>
</dbReference>
<evidence type="ECO:0000313" key="2">
    <source>
        <dbReference type="EMBL" id="TGY92486.1"/>
    </source>
</evidence>
<dbReference type="PANTHER" id="PTHR33169">
    <property type="entry name" value="PADR-FAMILY TRANSCRIPTIONAL REGULATOR"/>
    <property type="match status" value="1"/>
</dbReference>
<dbReference type="InterPro" id="IPR036390">
    <property type="entry name" value="WH_DNA-bd_sf"/>
</dbReference>
<evidence type="ECO:0000313" key="3">
    <source>
        <dbReference type="Proteomes" id="UP000305451"/>
    </source>
</evidence>
<keyword evidence="3" id="KW-1185">Reference proteome</keyword>
<dbReference type="InterPro" id="IPR005149">
    <property type="entry name" value="Tscrpt_reg_PadR_N"/>
</dbReference>
<evidence type="ECO:0000259" key="1">
    <source>
        <dbReference type="Pfam" id="PF03551"/>
    </source>
</evidence>
<comment type="caution">
    <text evidence="2">The sequence shown here is derived from an EMBL/GenBank/DDBJ whole genome shotgun (WGS) entry which is preliminary data.</text>
</comment>
<dbReference type="Gene3D" id="1.10.10.10">
    <property type="entry name" value="Winged helix-like DNA-binding domain superfamily/Winged helix DNA-binding domain"/>
    <property type="match status" value="1"/>
</dbReference>
<dbReference type="OrthoDB" id="3186544at2"/>
<dbReference type="EMBL" id="SRXV01000003">
    <property type="protein sequence ID" value="TGY92486.1"/>
    <property type="molecule type" value="Genomic_DNA"/>
</dbReference>
<reference evidence="2 3" key="1">
    <citation type="journal article" date="2013" name="Int. J. Syst. Evol. Microbiol.">
        <title>Marinicauda pacifica gen. nov., sp. nov., a prosthecate alphaproteobacterium of the family Hyphomonadaceae isolated from deep seawater.</title>
        <authorList>
            <person name="Zhang X.Y."/>
            <person name="Li G.W."/>
            <person name="Wang C.S."/>
            <person name="Zhang Y.J."/>
            <person name="Xu X.W."/>
            <person name="Li H."/>
            <person name="Liu A."/>
            <person name="Liu C."/>
            <person name="Xie B.B."/>
            <person name="Qin Q.L."/>
            <person name="Xu Z."/>
            <person name="Chen X.L."/>
            <person name="Zhou B.C."/>
            <person name="Zhang Y.Z."/>
        </authorList>
    </citation>
    <scope>NUCLEOTIDE SEQUENCE [LARGE SCALE GENOMIC DNA]</scope>
    <source>
        <strain evidence="2 3">P-1 km-3</strain>
    </source>
</reference>
<dbReference type="InterPro" id="IPR052509">
    <property type="entry name" value="Metal_resp_DNA-bind_regulator"/>
</dbReference>